<name>A0A0M8KB38_9CHLR</name>
<evidence type="ECO:0000313" key="2">
    <source>
        <dbReference type="Proteomes" id="UP000037784"/>
    </source>
</evidence>
<evidence type="ECO:0000313" key="1">
    <source>
        <dbReference type="EMBL" id="GAP64611.1"/>
    </source>
</evidence>
<dbReference type="EMBL" id="BBZA01000292">
    <property type="protein sequence ID" value="GAP64611.1"/>
    <property type="molecule type" value="Genomic_DNA"/>
</dbReference>
<accession>A0A0M8KB38</accession>
<keyword evidence="2" id="KW-1185">Reference proteome</keyword>
<gene>
    <name evidence="1" type="ORF">ARMA_3034</name>
</gene>
<comment type="caution">
    <text evidence="1">The sequence shown here is derived from an EMBL/GenBank/DDBJ whole genome shotgun (WGS) entry which is preliminary data.</text>
</comment>
<dbReference type="RefSeq" id="WP_160317067.1">
    <property type="nucleotide sequence ID" value="NZ_BBZA01000292.1"/>
</dbReference>
<reference evidence="1 2" key="1">
    <citation type="journal article" date="2015" name="Genome Announc.">
        <title>Draft Genome Sequence of a Heterotrophic Facultative Anaerobic Thermophilic Bacterium, Ardenticatena maritima Strain 110ST.</title>
        <authorList>
            <person name="Kawaichi S."/>
            <person name="Yoshida T."/>
            <person name="Sako Y."/>
            <person name="Nakamura R."/>
        </authorList>
    </citation>
    <scope>NUCLEOTIDE SEQUENCE [LARGE SCALE GENOMIC DNA]</scope>
    <source>
        <strain evidence="1 2">110S</strain>
    </source>
</reference>
<reference evidence="2" key="2">
    <citation type="submission" date="2015-08" db="EMBL/GenBank/DDBJ databases">
        <title>Draft Genome Sequence of a Heterotrophic Facultative Anaerobic Bacterium Ardenticatena maritima Strain 110S.</title>
        <authorList>
            <person name="Kawaichi S."/>
            <person name="Yoshida T."/>
            <person name="Sako Y."/>
            <person name="Nakamura R."/>
        </authorList>
    </citation>
    <scope>NUCLEOTIDE SEQUENCE [LARGE SCALE GENOMIC DNA]</scope>
    <source>
        <strain evidence="2">110S</strain>
    </source>
</reference>
<organism evidence="1 2">
    <name type="scientific">Ardenticatena maritima</name>
    <dbReference type="NCBI Taxonomy" id="872965"/>
    <lineage>
        <taxon>Bacteria</taxon>
        <taxon>Bacillati</taxon>
        <taxon>Chloroflexota</taxon>
        <taxon>Ardenticatenia</taxon>
        <taxon>Ardenticatenales</taxon>
        <taxon>Ardenticatenaceae</taxon>
        <taxon>Ardenticatena</taxon>
    </lineage>
</organism>
<proteinExistence type="predicted"/>
<dbReference type="AlphaFoldDB" id="A0A0M8KB38"/>
<dbReference type="InParanoid" id="A0A0M8KB38"/>
<protein>
    <submittedName>
        <fullName evidence="1">Uncharacterized protein</fullName>
    </submittedName>
</protein>
<dbReference type="Proteomes" id="UP000037784">
    <property type="component" value="Unassembled WGS sequence"/>
</dbReference>
<sequence>MTQHTRQIDPIHARRVAERLLQQLGPAPTIFEVLKVQRRIVRVPLRQTPGRLAG</sequence>